<evidence type="ECO:0000256" key="4">
    <source>
        <dbReference type="ARBA" id="ARBA00022989"/>
    </source>
</evidence>
<keyword evidence="2" id="KW-0812">Transmembrane</keyword>
<dbReference type="Gene3D" id="3.40.630.190">
    <property type="entry name" value="LCP protein"/>
    <property type="match status" value="1"/>
</dbReference>
<dbReference type="PANTHER" id="PTHR33392:SF10">
    <property type="entry name" value="POLYISOPRENYL-TEICHOIC ACID--PEPTIDOGLYCAN TEICHOIC ACID TRANSFERASE TAGV"/>
    <property type="match status" value="1"/>
</dbReference>
<reference evidence="7 8" key="2">
    <citation type="journal article" date="2016" name="Int. J. Syst. Evol. Microbiol.">
        <title>Bacillus gobiensis sp. nov., isolated from a soil sample.</title>
        <authorList>
            <person name="Liu B."/>
            <person name="Liu G.H."/>
            <person name="Cetin S."/>
            <person name="Schumann P."/>
            <person name="Pan Z.Z."/>
            <person name="Chen Q.Q."/>
        </authorList>
    </citation>
    <scope>NUCLEOTIDE SEQUENCE [LARGE SCALE GENOMIC DNA]</scope>
    <source>
        <strain evidence="7 8">FJAT-4402</strain>
    </source>
</reference>
<sequence>MAERIRVRVRKKKNKRKIIFKRIVLLFLLLIVGAGAFAGYKLFNTIYAVDRTYDELERGDKSKLRENVVEINQEPFSILFMGIENYSTGGEDGHSDSLILATLDPKSKSMKMMSIPRDTRTEIAGQNGLTTKITHAYNYGGKEATIETVEDLFDIPIDYYATVDFSGFKDVVNEMGGIDVDVPFDFTEKSDVSKNKSLEFTEGPMHLNGEEALAFARMRKQDPRGDFGRNDRQKQVIAAAIDQMSKPQNLSNIDNITSAASKNIETNIRITQALGLHRIYSGFKSENIESLTLEGSDVYLPNSSGQNVYYFEPDADKLQTLSTTLRQHLKMEGETTGTASEKESKSEDNSTASDSSSSNS</sequence>
<evidence type="ECO:0000256" key="1">
    <source>
        <dbReference type="ARBA" id="ARBA00006068"/>
    </source>
</evidence>
<name>A0A0M4FSI7_9BACI</name>
<dbReference type="EMBL" id="CP012600">
    <property type="protein sequence ID" value="ALC82509.1"/>
    <property type="molecule type" value="Genomic_DNA"/>
</dbReference>
<evidence type="ECO:0000313" key="8">
    <source>
        <dbReference type="Proteomes" id="UP000067625"/>
    </source>
</evidence>
<evidence type="ECO:0000256" key="2">
    <source>
        <dbReference type="ARBA" id="ARBA00022692"/>
    </source>
</evidence>
<feature type="compositionally biased region" description="Low complexity" evidence="5">
    <location>
        <begin position="349"/>
        <end position="360"/>
    </location>
</feature>
<dbReference type="OrthoDB" id="27330at2"/>
<keyword evidence="8" id="KW-1185">Reference proteome</keyword>
<organism evidence="7 8">
    <name type="scientific">Bacillus gobiensis</name>
    <dbReference type="NCBI Taxonomy" id="1441095"/>
    <lineage>
        <taxon>Bacteria</taxon>
        <taxon>Bacillati</taxon>
        <taxon>Bacillota</taxon>
        <taxon>Bacilli</taxon>
        <taxon>Bacillales</taxon>
        <taxon>Bacillaceae</taxon>
        <taxon>Bacillus</taxon>
    </lineage>
</organism>
<keyword evidence="4" id="KW-0472">Membrane</keyword>
<dbReference type="Proteomes" id="UP000067625">
    <property type="component" value="Chromosome"/>
</dbReference>
<reference evidence="8" key="1">
    <citation type="submission" date="2015-08" db="EMBL/GenBank/DDBJ databases">
        <title>Genome sequencing project for genomic taxonomy and phylogenomics of Bacillus-like bacteria.</title>
        <authorList>
            <person name="Liu B."/>
            <person name="Wang J."/>
            <person name="Zhu Y."/>
            <person name="Liu G."/>
            <person name="Chen Q."/>
            <person name="Chen Z."/>
            <person name="Lan J."/>
            <person name="Che J."/>
            <person name="Ge C."/>
            <person name="Shi H."/>
            <person name="Pan Z."/>
            <person name="Liu X."/>
        </authorList>
    </citation>
    <scope>NUCLEOTIDE SEQUENCE [LARGE SCALE GENOMIC DNA]</scope>
    <source>
        <strain evidence="8">FJAT-4402</strain>
    </source>
</reference>
<evidence type="ECO:0000256" key="5">
    <source>
        <dbReference type="SAM" id="MobiDB-lite"/>
    </source>
</evidence>
<dbReference type="GO" id="GO:0071555">
    <property type="term" value="P:cell wall organization"/>
    <property type="evidence" value="ECO:0007669"/>
    <property type="project" value="UniProtKB-KW"/>
</dbReference>
<dbReference type="RefSeq" id="WP_053604305.1">
    <property type="nucleotide sequence ID" value="NZ_CP012600.1"/>
</dbReference>
<dbReference type="InterPro" id="IPR004474">
    <property type="entry name" value="LytR_CpsA_psr"/>
</dbReference>
<dbReference type="Pfam" id="PF03816">
    <property type="entry name" value="LytR_cpsA_psr"/>
    <property type="match status" value="1"/>
</dbReference>
<feature type="domain" description="Cell envelope-related transcriptional attenuator" evidence="6">
    <location>
        <begin position="94"/>
        <end position="245"/>
    </location>
</feature>
<evidence type="ECO:0000313" key="7">
    <source>
        <dbReference type="EMBL" id="ALC82509.1"/>
    </source>
</evidence>
<dbReference type="NCBIfam" id="TIGR00350">
    <property type="entry name" value="lytR_cpsA_psr"/>
    <property type="match status" value="1"/>
</dbReference>
<evidence type="ECO:0000259" key="6">
    <source>
        <dbReference type="Pfam" id="PF03816"/>
    </source>
</evidence>
<evidence type="ECO:0000256" key="3">
    <source>
        <dbReference type="ARBA" id="ARBA00022968"/>
    </source>
</evidence>
<dbReference type="PATRIC" id="fig|1441095.3.peg.2999"/>
<dbReference type="PANTHER" id="PTHR33392">
    <property type="entry name" value="POLYISOPRENYL-TEICHOIC ACID--PEPTIDOGLYCAN TEICHOIC ACID TRANSFERASE TAGU"/>
    <property type="match status" value="1"/>
</dbReference>
<dbReference type="AlphaFoldDB" id="A0A0M4FSI7"/>
<accession>A0A0M4FSI7</accession>
<gene>
    <name evidence="7" type="ORF">AM592_13650</name>
</gene>
<protein>
    <submittedName>
        <fullName evidence="7">LytR family transcriptional regulator</fullName>
    </submittedName>
</protein>
<keyword evidence="4" id="KW-1133">Transmembrane helix</keyword>
<keyword evidence="3" id="KW-0735">Signal-anchor</keyword>
<dbReference type="InterPro" id="IPR050922">
    <property type="entry name" value="LytR/CpsA/Psr_CW_biosynth"/>
</dbReference>
<proteinExistence type="inferred from homology"/>
<feature type="region of interest" description="Disordered" evidence="5">
    <location>
        <begin position="328"/>
        <end position="360"/>
    </location>
</feature>
<comment type="similarity">
    <text evidence="1">Belongs to the LytR/CpsA/Psr (LCP) family.</text>
</comment>
<dbReference type="STRING" id="1441095.AM592_13650"/>